<name>A0ABN5SW24_9FLAO</name>
<evidence type="ECO:0000313" key="2">
    <source>
        <dbReference type="EMBL" id="AZI66611.1"/>
    </source>
</evidence>
<evidence type="ECO:0000313" key="3">
    <source>
        <dbReference type="Proteomes" id="UP000274483"/>
    </source>
</evidence>
<reference evidence="2 3" key="1">
    <citation type="submission" date="2018-11" db="EMBL/GenBank/DDBJ databases">
        <title>Proposal to divide the Flavobacteriaceae and reorganize its genera based on Amino Acid Identity values calculated from whole genome sequences.</title>
        <authorList>
            <person name="Nicholson A.C."/>
            <person name="Gulvik C.A."/>
            <person name="Whitney A.M."/>
            <person name="Humrighouse B.W."/>
            <person name="Bell M."/>
            <person name="Holmes B."/>
            <person name="Steigerwalt A.G."/>
            <person name="Villarma A."/>
            <person name="Sheth M."/>
            <person name="Batra D."/>
            <person name="Pryor J."/>
            <person name="Bernardet J.-F."/>
            <person name="Hugo C."/>
            <person name="Kampfer P."/>
            <person name="Newman J.D."/>
            <person name="McQuiston J.R."/>
        </authorList>
    </citation>
    <scope>NUCLEOTIDE SEQUENCE [LARGE SCALE GENOMIC DNA]</scope>
    <source>
        <strain evidence="2 3">H3001</strain>
    </source>
</reference>
<dbReference type="RefSeq" id="WP_124757206.1">
    <property type="nucleotide sequence ID" value="NZ_CBCRWA010000003.1"/>
</dbReference>
<feature type="region of interest" description="Disordered" evidence="1">
    <location>
        <begin position="43"/>
        <end position="71"/>
    </location>
</feature>
<accession>A0ABN5SW24</accession>
<dbReference type="Proteomes" id="UP000274483">
    <property type="component" value="Chromosome"/>
</dbReference>
<sequence length="71" mass="8208">MKKSITILSILFMFFNSCRNDSEESQTPESETVLNKSMFEVDSASVVPAQEPDDDPPPRKDLWPWFNAQER</sequence>
<gene>
    <name evidence="2" type="ORF">EIB71_02465</name>
</gene>
<organism evidence="2 3">
    <name type="scientific">Kaistella daneshvariae</name>
    <dbReference type="NCBI Taxonomy" id="2487074"/>
    <lineage>
        <taxon>Bacteria</taxon>
        <taxon>Pseudomonadati</taxon>
        <taxon>Bacteroidota</taxon>
        <taxon>Flavobacteriia</taxon>
        <taxon>Flavobacteriales</taxon>
        <taxon>Weeksellaceae</taxon>
        <taxon>Chryseobacterium group</taxon>
        <taxon>Kaistella</taxon>
    </lineage>
</organism>
<proteinExistence type="predicted"/>
<dbReference type="EMBL" id="CP034158">
    <property type="protein sequence ID" value="AZI66611.1"/>
    <property type="molecule type" value="Genomic_DNA"/>
</dbReference>
<keyword evidence="3" id="KW-1185">Reference proteome</keyword>
<evidence type="ECO:0000256" key="1">
    <source>
        <dbReference type="SAM" id="MobiDB-lite"/>
    </source>
</evidence>
<protein>
    <submittedName>
        <fullName evidence="2">Uncharacterized protein</fullName>
    </submittedName>
</protein>